<name>A0A7K7ZLT8_9PASE</name>
<proteinExistence type="inferred from homology"/>
<dbReference type="GO" id="GO:0005874">
    <property type="term" value="C:microtubule"/>
    <property type="evidence" value="ECO:0007669"/>
    <property type="project" value="UniProtKB-KW"/>
</dbReference>
<feature type="repeat" description="WD" evidence="8">
    <location>
        <begin position="688"/>
        <end position="719"/>
    </location>
</feature>
<dbReference type="AlphaFoldDB" id="A0A7K7ZLT8"/>
<evidence type="ECO:0000256" key="9">
    <source>
        <dbReference type="SAM" id="Coils"/>
    </source>
</evidence>
<dbReference type="PROSITE" id="PS50294">
    <property type="entry name" value="WD_REPEATS_REGION"/>
    <property type="match status" value="1"/>
</dbReference>
<feature type="coiled-coil region" evidence="9">
    <location>
        <begin position="14"/>
        <end position="55"/>
    </location>
</feature>
<dbReference type="InterPro" id="IPR055442">
    <property type="entry name" value="Beta-prop_EML-like_2nd"/>
</dbReference>
<evidence type="ECO:0000256" key="6">
    <source>
        <dbReference type="ARBA" id="ARBA00022737"/>
    </source>
</evidence>
<evidence type="ECO:0000259" key="12">
    <source>
        <dbReference type="Pfam" id="PF23414"/>
    </source>
</evidence>
<dbReference type="FunFam" id="2.130.10.10:FF:000011">
    <property type="entry name" value="Echinoderm microtubule-associated protein-like 2 isoform 1"/>
    <property type="match status" value="1"/>
</dbReference>
<dbReference type="PANTHER" id="PTHR13720">
    <property type="entry name" value="WD-40 REPEAT PROTEIN"/>
    <property type="match status" value="1"/>
</dbReference>
<sequence>LLFCLDDSASAASSMEVTDRIASLEQRVQMQEDDIQLLKSALADVVRRLNITEEQQAMQNKKGPTKDQSMIKKAAAEADKLVSPATTARPLVQTLPLRTTVNNGTVLPKKPSGSLPSPSGTRKETVSPAAKRSVNLLNACKLKKPALSTIKRTSSAERVSPGGRRESYGDSKGSRNRTGSTSSSSSGKKNSESKPKEPMFSAEEGYVKMFLRGRPVTMYMPKEQVESYNLEAKVELPAKRLKLEWVYGYRGRDCRSNLYLLPTGETVYFIASVVVLFNVEEQLQRHYTGHNDDVKCLAVHPDRITIATGQVAGTSKDGKQLPPHVRVWDSVTLNTLHVIGMGFFDRAVTCIAFSKSNGGSSLCSVDDSNDHVLSVWDWQKEEKLADVKCSNEAVFAADFHPTDTNIIVTCGKSHLYFWTLEGNSLIKKQGLFEKQEKPKFVLCVTFSENGDTITGDSSGNILVWGKGTNRISHAVQGAHEGGIFALCMLRDGTLVSGGGKDRKLISWNGNYQKIHKTEIPEQFGPIRTVAEGKGDVVLIGTTRNFVLQGTLSGNFFPITQGHTDELWGLAVHSSKPQFFTCGHDKHITLWDATTHHPIWNKIIEDPAQSSGFHPSASVVAVGTLTGRWFVFDTETKDLVTVHTDGNEQLSVMRYSPDGNFLAIGSHDNCIYIYGVSENGRKYTRIGKCSGHSSFITHLDWSVNSQYLVSNSGDYEILYWIPSACKQVVSVETTRDIEWATYTCTLGFHVFGVWPEGSDGTDINAVCRSHGRKLLSTGDDFGKVHLFSYPCSQFRAPSHVYGGHSSHVTNVDFLCEDTHLISTGGKDTSIMQWRVI</sequence>
<keyword evidence="9" id="KW-0175">Coiled coil</keyword>
<dbReference type="InterPro" id="IPR050630">
    <property type="entry name" value="WD_repeat_EMAP"/>
</dbReference>
<feature type="domain" description="EML-like first beta-propeller" evidence="11">
    <location>
        <begin position="284"/>
        <end position="549"/>
    </location>
</feature>
<dbReference type="Pfam" id="PF23409">
    <property type="entry name" value="Beta-prop_EML"/>
    <property type="match status" value="1"/>
</dbReference>
<feature type="region of interest" description="Disordered" evidence="10">
    <location>
        <begin position="93"/>
        <end position="132"/>
    </location>
</feature>
<evidence type="ECO:0000256" key="2">
    <source>
        <dbReference type="ARBA" id="ARBA00006489"/>
    </source>
</evidence>
<keyword evidence="5" id="KW-0493">Microtubule</keyword>
<dbReference type="Proteomes" id="UP000538725">
    <property type="component" value="Unassembled WGS sequence"/>
</dbReference>
<dbReference type="GO" id="GO:0072686">
    <property type="term" value="C:mitotic spindle"/>
    <property type="evidence" value="ECO:0007669"/>
    <property type="project" value="TreeGrafter"/>
</dbReference>
<keyword evidence="14" id="KW-1185">Reference proteome</keyword>
<dbReference type="PANTHER" id="PTHR13720:SF22">
    <property type="entry name" value="ECHINODERM MICROTUBULE-ASSOCIATED PROTEIN-LIKE 1"/>
    <property type="match status" value="1"/>
</dbReference>
<feature type="domain" description="EML-like second beta-propeller" evidence="12">
    <location>
        <begin position="566"/>
        <end position="834"/>
    </location>
</feature>
<feature type="non-terminal residue" evidence="13">
    <location>
        <position position="1"/>
    </location>
</feature>
<evidence type="ECO:0000256" key="3">
    <source>
        <dbReference type="ARBA" id="ARBA00022490"/>
    </source>
</evidence>
<comment type="caution">
    <text evidence="13">The sequence shown here is derived from an EMBL/GenBank/DDBJ whole genome shotgun (WGS) entry which is preliminary data.</text>
</comment>
<feature type="compositionally biased region" description="Polar residues" evidence="10">
    <location>
        <begin position="96"/>
        <end position="105"/>
    </location>
</feature>
<feature type="compositionally biased region" description="Basic and acidic residues" evidence="10">
    <location>
        <begin position="163"/>
        <end position="173"/>
    </location>
</feature>
<protein>
    <submittedName>
        <fullName evidence="13">EMAL1 protein</fullName>
    </submittedName>
</protein>
<evidence type="ECO:0000256" key="1">
    <source>
        <dbReference type="ARBA" id="ARBA00004245"/>
    </source>
</evidence>
<reference evidence="13 14" key="1">
    <citation type="submission" date="2019-09" db="EMBL/GenBank/DDBJ databases">
        <title>Bird 10,000 Genomes (B10K) Project - Family phase.</title>
        <authorList>
            <person name="Zhang G."/>
        </authorList>
    </citation>
    <scope>NUCLEOTIDE SEQUENCE [LARGE SCALE GENOMIC DNA]</scope>
    <source>
        <strain evidence="13">B10K-DU-029-37</strain>
        <tissue evidence="13">Liver</tissue>
    </source>
</reference>
<dbReference type="EMBL" id="VZTG01005027">
    <property type="protein sequence ID" value="NXA91272.1"/>
    <property type="molecule type" value="Genomic_DNA"/>
</dbReference>
<dbReference type="CDD" id="cd21947">
    <property type="entry name" value="TD_EMAP1"/>
    <property type="match status" value="1"/>
</dbReference>
<feature type="non-terminal residue" evidence="13">
    <location>
        <position position="835"/>
    </location>
</feature>
<evidence type="ECO:0000256" key="10">
    <source>
        <dbReference type="SAM" id="MobiDB-lite"/>
    </source>
</evidence>
<feature type="repeat" description="WD" evidence="8">
    <location>
        <begin position="800"/>
        <end position="835"/>
    </location>
</feature>
<dbReference type="SUPFAM" id="SSF50978">
    <property type="entry name" value="WD40 repeat-like"/>
    <property type="match status" value="1"/>
</dbReference>
<evidence type="ECO:0000313" key="14">
    <source>
        <dbReference type="Proteomes" id="UP000538725"/>
    </source>
</evidence>
<dbReference type="InterPro" id="IPR011047">
    <property type="entry name" value="Quinoprotein_ADH-like_sf"/>
</dbReference>
<dbReference type="InterPro" id="IPR001680">
    <property type="entry name" value="WD40_rpt"/>
</dbReference>
<evidence type="ECO:0000256" key="7">
    <source>
        <dbReference type="ARBA" id="ARBA00023212"/>
    </source>
</evidence>
<evidence type="ECO:0000313" key="13">
    <source>
        <dbReference type="EMBL" id="NXA91272.1"/>
    </source>
</evidence>
<comment type="subcellular location">
    <subcellularLocation>
        <location evidence="1">Cytoplasm</location>
        <location evidence="1">Cytoskeleton</location>
    </subcellularLocation>
</comment>
<keyword evidence="3" id="KW-0963">Cytoplasm</keyword>
<organism evidence="13 14">
    <name type="scientific">Melanocharis versteri</name>
    <name type="common">Fan-tailed berrypecker</name>
    <dbReference type="NCBI Taxonomy" id="254552"/>
    <lineage>
        <taxon>Eukaryota</taxon>
        <taxon>Metazoa</taxon>
        <taxon>Chordata</taxon>
        <taxon>Craniata</taxon>
        <taxon>Vertebrata</taxon>
        <taxon>Euteleostomi</taxon>
        <taxon>Archelosauria</taxon>
        <taxon>Archosauria</taxon>
        <taxon>Dinosauria</taxon>
        <taxon>Saurischia</taxon>
        <taxon>Theropoda</taxon>
        <taxon>Coelurosauria</taxon>
        <taxon>Aves</taxon>
        <taxon>Neognathae</taxon>
        <taxon>Neoaves</taxon>
        <taxon>Telluraves</taxon>
        <taxon>Australaves</taxon>
        <taxon>Passeriformes</taxon>
        <taxon>Passeroidea</taxon>
        <taxon>Melanocharitidae</taxon>
        <taxon>Melanocharis</taxon>
    </lineage>
</organism>
<gene>
    <name evidence="13" type="primary">Eml1</name>
    <name evidence="13" type="ORF">MELVER_R06187</name>
</gene>
<feature type="region of interest" description="Disordered" evidence="10">
    <location>
        <begin position="148"/>
        <end position="199"/>
    </location>
</feature>
<dbReference type="SUPFAM" id="SSF50998">
    <property type="entry name" value="Quinoprotein alcohol dehydrogenase-like"/>
    <property type="match status" value="1"/>
</dbReference>
<keyword evidence="7" id="KW-0206">Cytoskeleton</keyword>
<dbReference type="Pfam" id="PF23414">
    <property type="entry name" value="Beta-prop_EML_2"/>
    <property type="match status" value="1"/>
</dbReference>
<dbReference type="Pfam" id="PF03451">
    <property type="entry name" value="HELP"/>
    <property type="match status" value="1"/>
</dbReference>
<feature type="compositionally biased region" description="Low complexity" evidence="10">
    <location>
        <begin position="107"/>
        <end position="120"/>
    </location>
</feature>
<dbReference type="InterPro" id="IPR015943">
    <property type="entry name" value="WD40/YVTN_repeat-like_dom_sf"/>
</dbReference>
<dbReference type="GO" id="GO:0008017">
    <property type="term" value="F:microtubule binding"/>
    <property type="evidence" value="ECO:0007669"/>
    <property type="project" value="TreeGrafter"/>
</dbReference>
<keyword evidence="6" id="KW-0677">Repeat</keyword>
<dbReference type="FunFam" id="2.130.10.10:FF:000005">
    <property type="entry name" value="Putative echinoderm microtubule-associated protein-like 1"/>
    <property type="match status" value="1"/>
</dbReference>
<accession>A0A7K7ZLT8</accession>
<comment type="similarity">
    <text evidence="2">Belongs to the WD repeat EMAP family.</text>
</comment>
<dbReference type="SMART" id="SM00320">
    <property type="entry name" value="WD40"/>
    <property type="match status" value="10"/>
</dbReference>
<dbReference type="GO" id="GO:0000226">
    <property type="term" value="P:microtubule cytoskeleton organization"/>
    <property type="evidence" value="ECO:0007669"/>
    <property type="project" value="TreeGrafter"/>
</dbReference>
<feature type="compositionally biased region" description="Low complexity" evidence="10">
    <location>
        <begin position="176"/>
        <end position="188"/>
    </location>
</feature>
<evidence type="ECO:0000259" key="11">
    <source>
        <dbReference type="Pfam" id="PF23409"/>
    </source>
</evidence>
<feature type="repeat" description="WD" evidence="8">
    <location>
        <begin position="559"/>
        <end position="600"/>
    </location>
</feature>
<evidence type="ECO:0000256" key="4">
    <source>
        <dbReference type="ARBA" id="ARBA00022574"/>
    </source>
</evidence>
<dbReference type="InterPro" id="IPR005108">
    <property type="entry name" value="HELP"/>
</dbReference>
<dbReference type="PROSITE" id="PS50082">
    <property type="entry name" value="WD_REPEATS_2"/>
    <property type="match status" value="3"/>
</dbReference>
<dbReference type="Gene3D" id="2.130.10.10">
    <property type="entry name" value="YVTN repeat-like/Quinoprotein amine dehydrogenase"/>
    <property type="match status" value="2"/>
</dbReference>
<dbReference type="InterPro" id="IPR036322">
    <property type="entry name" value="WD40_repeat_dom_sf"/>
</dbReference>
<evidence type="ECO:0000256" key="5">
    <source>
        <dbReference type="ARBA" id="ARBA00022701"/>
    </source>
</evidence>
<evidence type="ECO:0000256" key="8">
    <source>
        <dbReference type="PROSITE-ProRule" id="PRU00221"/>
    </source>
</evidence>
<keyword evidence="4 8" id="KW-0853">WD repeat</keyword>
<dbReference type="InterPro" id="IPR055439">
    <property type="entry name" value="Beta-prop_EML_1st"/>
</dbReference>